<gene>
    <name evidence="2" type="ORF">FHS27_000541</name>
</gene>
<comment type="caution">
    <text evidence="2">The sequence shown here is derived from an EMBL/GenBank/DDBJ whole genome shotgun (WGS) entry which is preliminary data.</text>
</comment>
<dbReference type="RefSeq" id="WP_009096670.1">
    <property type="nucleotide sequence ID" value="NZ_JACHXU010000002.1"/>
</dbReference>
<dbReference type="AlphaFoldDB" id="A0A7W5H3X3"/>
<feature type="coiled-coil region" evidence="1">
    <location>
        <begin position="9"/>
        <end position="48"/>
    </location>
</feature>
<sequence>MTDIEKISNESIRDLIADTESTLGELKAELMRREIAAQDMEIEHLEEHMRGAKLSLNTIKDFLAYLLVESRSKN</sequence>
<dbReference type="EMBL" id="JACHXU010000002">
    <property type="protein sequence ID" value="MBB3204774.1"/>
    <property type="molecule type" value="Genomic_DNA"/>
</dbReference>
<keyword evidence="3" id="KW-1185">Reference proteome</keyword>
<evidence type="ECO:0000313" key="3">
    <source>
        <dbReference type="Proteomes" id="UP000536179"/>
    </source>
</evidence>
<name>A0A7W5H3X3_9BACT</name>
<proteinExistence type="predicted"/>
<dbReference type="Proteomes" id="UP000536179">
    <property type="component" value="Unassembled WGS sequence"/>
</dbReference>
<protein>
    <submittedName>
        <fullName evidence="2">Uncharacterized protein</fullName>
    </submittedName>
</protein>
<evidence type="ECO:0000256" key="1">
    <source>
        <dbReference type="SAM" id="Coils"/>
    </source>
</evidence>
<organism evidence="2 3">
    <name type="scientific">Aporhodopirellula rubra</name>
    <dbReference type="NCBI Taxonomy" id="980271"/>
    <lineage>
        <taxon>Bacteria</taxon>
        <taxon>Pseudomonadati</taxon>
        <taxon>Planctomycetota</taxon>
        <taxon>Planctomycetia</taxon>
        <taxon>Pirellulales</taxon>
        <taxon>Pirellulaceae</taxon>
        <taxon>Aporhodopirellula</taxon>
    </lineage>
</organism>
<keyword evidence="1" id="KW-0175">Coiled coil</keyword>
<accession>A0A7W5H3X3</accession>
<reference evidence="2 3" key="1">
    <citation type="submission" date="2020-08" db="EMBL/GenBank/DDBJ databases">
        <title>Genomic Encyclopedia of Type Strains, Phase III (KMG-III): the genomes of soil and plant-associated and newly described type strains.</title>
        <authorList>
            <person name="Whitman W."/>
        </authorList>
    </citation>
    <scope>NUCLEOTIDE SEQUENCE [LARGE SCALE GENOMIC DNA]</scope>
    <source>
        <strain evidence="2 3">CECT 8075</strain>
    </source>
</reference>
<evidence type="ECO:0000313" key="2">
    <source>
        <dbReference type="EMBL" id="MBB3204774.1"/>
    </source>
</evidence>